<sequence>MYKAHINVECCQGIEAIKYINKYVYEVSDRSTLRLSNTRDEINKHLQWPYIGLTEAFARLFKYKMHEEDPTLFIYQTNSLILYGIESAKFGIFKKRGFAIGRISYCRPTCGERFYLRLILVNIVDSKSFNDLKTVNGFQCSTFKQACLQLYLIEDGQEWIRCFEEASLFSFVDSLRSLFITALNFSQLIDSHTLWMQFCNSMCDDLAHKLQELFPQNQLHTSTDDSAFYDGHPSLDYGLYLMDNKLKELSRSFDEFGLPKFKHEWINALYRGTSLEFS</sequence>
<dbReference type="PANTHER" id="PTHR10492:SF57">
    <property type="entry name" value="ATP-DEPENDENT DNA HELICASE"/>
    <property type="match status" value="1"/>
</dbReference>
<dbReference type="Proteomes" id="UP000093000">
    <property type="component" value="Unassembled WGS sequence"/>
</dbReference>
<evidence type="ECO:0000313" key="1">
    <source>
        <dbReference type="EMBL" id="OBZ80110.1"/>
    </source>
</evidence>
<accession>A0A1C7MT95</accession>
<keyword evidence="2" id="KW-1185">Reference proteome</keyword>
<proteinExistence type="predicted"/>
<dbReference type="PANTHER" id="PTHR10492">
    <property type="match status" value="1"/>
</dbReference>
<dbReference type="OrthoDB" id="1728974at2759"/>
<dbReference type="EMBL" id="LUGH01002572">
    <property type="protein sequence ID" value="OBZ80110.1"/>
    <property type="molecule type" value="Genomic_DNA"/>
</dbReference>
<reference evidence="1 2" key="1">
    <citation type="submission" date="2016-03" db="EMBL/GenBank/DDBJ databases">
        <title>Choanephora cucurbitarum.</title>
        <authorList>
            <person name="Min B."/>
            <person name="Park H."/>
            <person name="Park J.-H."/>
            <person name="Shin H.-D."/>
            <person name="Choi I.-G."/>
        </authorList>
    </citation>
    <scope>NUCLEOTIDE SEQUENCE [LARGE SCALE GENOMIC DNA]</scope>
    <source>
        <strain evidence="1 2">KUS-F28377</strain>
    </source>
</reference>
<protein>
    <submittedName>
        <fullName evidence="1">Uncharacterized protein</fullName>
    </submittedName>
</protein>
<evidence type="ECO:0000313" key="2">
    <source>
        <dbReference type="Proteomes" id="UP000093000"/>
    </source>
</evidence>
<dbReference type="STRING" id="101091.A0A1C7MT95"/>
<dbReference type="AlphaFoldDB" id="A0A1C7MT95"/>
<name>A0A1C7MT95_9FUNG</name>
<gene>
    <name evidence="1" type="ORF">A0J61_11841</name>
</gene>
<dbReference type="InParanoid" id="A0A1C7MT95"/>
<feature type="non-terminal residue" evidence="1">
    <location>
        <position position="278"/>
    </location>
</feature>
<comment type="caution">
    <text evidence="1">The sequence shown here is derived from an EMBL/GenBank/DDBJ whole genome shotgun (WGS) entry which is preliminary data.</text>
</comment>
<organism evidence="1 2">
    <name type="scientific">Choanephora cucurbitarum</name>
    <dbReference type="NCBI Taxonomy" id="101091"/>
    <lineage>
        <taxon>Eukaryota</taxon>
        <taxon>Fungi</taxon>
        <taxon>Fungi incertae sedis</taxon>
        <taxon>Mucoromycota</taxon>
        <taxon>Mucoromycotina</taxon>
        <taxon>Mucoromycetes</taxon>
        <taxon>Mucorales</taxon>
        <taxon>Mucorineae</taxon>
        <taxon>Choanephoraceae</taxon>
        <taxon>Choanephoroideae</taxon>
        <taxon>Choanephora</taxon>
    </lineage>
</organism>